<dbReference type="SMART" id="SM00285">
    <property type="entry name" value="PBD"/>
    <property type="match status" value="1"/>
</dbReference>
<dbReference type="CDD" id="cd00159">
    <property type="entry name" value="RhoGAP"/>
    <property type="match status" value="1"/>
</dbReference>
<feature type="region of interest" description="Disordered" evidence="2">
    <location>
        <begin position="14"/>
        <end position="63"/>
    </location>
</feature>
<accession>A0A8J5LBK7</accession>
<reference evidence="5 6" key="1">
    <citation type="submission" date="2020-08" db="EMBL/GenBank/DDBJ databases">
        <title>Plant Genome Project.</title>
        <authorList>
            <person name="Zhang R.-G."/>
        </authorList>
    </citation>
    <scope>NUCLEOTIDE SEQUENCE [LARGE SCALE GENOMIC DNA]</scope>
    <source>
        <tissue evidence="5">Rhizome</tissue>
    </source>
</reference>
<keyword evidence="6" id="KW-1185">Reference proteome</keyword>
<dbReference type="FunFam" id="1.10.555.10:FF:000046">
    <property type="entry name" value="Rho GTPase-activating protein 5"/>
    <property type="match status" value="1"/>
</dbReference>
<dbReference type="InterPro" id="IPR000095">
    <property type="entry name" value="CRIB_dom"/>
</dbReference>
<dbReference type="AlphaFoldDB" id="A0A8J5LBK7"/>
<dbReference type="PROSITE" id="PS50108">
    <property type="entry name" value="CRIB"/>
    <property type="match status" value="1"/>
</dbReference>
<comment type="caution">
    <text evidence="5">The sequence shown here is derived from an EMBL/GenBank/DDBJ whole genome shotgun (WGS) entry which is preliminary data.</text>
</comment>
<dbReference type="GO" id="GO:0005096">
    <property type="term" value="F:GTPase activator activity"/>
    <property type="evidence" value="ECO:0007669"/>
    <property type="project" value="UniProtKB-KW"/>
</dbReference>
<dbReference type="PANTHER" id="PTHR23177:SF64">
    <property type="entry name" value="RHO GTPASE-ACTIVATING PROTEIN 1"/>
    <property type="match status" value="1"/>
</dbReference>
<dbReference type="EMBL" id="JACMSC010000008">
    <property type="protein sequence ID" value="KAG6512219.1"/>
    <property type="molecule type" value="Genomic_DNA"/>
</dbReference>
<organism evidence="5 6">
    <name type="scientific">Zingiber officinale</name>
    <name type="common">Ginger</name>
    <name type="synonym">Amomum zingiber</name>
    <dbReference type="NCBI Taxonomy" id="94328"/>
    <lineage>
        <taxon>Eukaryota</taxon>
        <taxon>Viridiplantae</taxon>
        <taxon>Streptophyta</taxon>
        <taxon>Embryophyta</taxon>
        <taxon>Tracheophyta</taxon>
        <taxon>Spermatophyta</taxon>
        <taxon>Magnoliopsida</taxon>
        <taxon>Liliopsida</taxon>
        <taxon>Zingiberales</taxon>
        <taxon>Zingiberaceae</taxon>
        <taxon>Zingiber</taxon>
    </lineage>
</organism>
<feature type="domain" description="CRIB" evidence="3">
    <location>
        <begin position="102"/>
        <end position="115"/>
    </location>
</feature>
<dbReference type="Proteomes" id="UP000734854">
    <property type="component" value="Unassembled WGS sequence"/>
</dbReference>
<evidence type="ECO:0000256" key="1">
    <source>
        <dbReference type="ARBA" id="ARBA00022468"/>
    </source>
</evidence>
<feature type="compositionally biased region" description="Basic and acidic residues" evidence="2">
    <location>
        <begin position="46"/>
        <end position="55"/>
    </location>
</feature>
<gene>
    <name evidence="5" type="ORF">ZIOFF_030315</name>
</gene>
<name>A0A8J5LBK7_ZINOF</name>
<feature type="compositionally biased region" description="Acidic residues" evidence="2">
    <location>
        <begin position="23"/>
        <end position="35"/>
    </location>
</feature>
<dbReference type="OrthoDB" id="185175at2759"/>
<dbReference type="InterPro" id="IPR044785">
    <property type="entry name" value="RopGAP1-5"/>
</dbReference>
<proteinExistence type="predicted"/>
<protein>
    <submittedName>
        <fullName evidence="5">Uncharacterized protein</fullName>
    </submittedName>
</protein>
<evidence type="ECO:0000256" key="2">
    <source>
        <dbReference type="SAM" id="MobiDB-lite"/>
    </source>
</evidence>
<evidence type="ECO:0000313" key="6">
    <source>
        <dbReference type="Proteomes" id="UP000734854"/>
    </source>
</evidence>
<dbReference type="Pfam" id="PF00620">
    <property type="entry name" value="RhoGAP"/>
    <property type="match status" value="1"/>
</dbReference>
<evidence type="ECO:0000259" key="3">
    <source>
        <dbReference type="PROSITE" id="PS50108"/>
    </source>
</evidence>
<evidence type="ECO:0000313" key="5">
    <source>
        <dbReference type="EMBL" id="KAG6512219.1"/>
    </source>
</evidence>
<dbReference type="CDD" id="cd00132">
    <property type="entry name" value="CRIB"/>
    <property type="match status" value="1"/>
</dbReference>
<dbReference type="InterPro" id="IPR000198">
    <property type="entry name" value="RhoGAP_dom"/>
</dbReference>
<dbReference type="PROSITE" id="PS50238">
    <property type="entry name" value="RHOGAP"/>
    <property type="match status" value="1"/>
</dbReference>
<evidence type="ECO:0000259" key="4">
    <source>
        <dbReference type="PROSITE" id="PS50238"/>
    </source>
</evidence>
<keyword evidence="1" id="KW-0343">GTPase activation</keyword>
<sequence length="484" mass="53982">MARFSLVYHGDLAPSHTSRSLCEEEEDDEEEEEEFPISSPLILPGSDREKGETQHQHHHHSSATAALVAALRKSLVICSVGADEGGGGVSGRRTAACSAVEIGWPTDVRHVAHVTFDRFGGYLGLPIELEPEVPPTAPSASVSVFGVSVESMQCCYDDRGNSMPTILLLMQRHLYSEGGLQVEGIFRINAENDQELLVREQLNGGTVPHGIDLHCLAGLIKAWFRELPKGVLDALTPDQVMHCNTEEACTELLRMLPPTEAALLDWVINLMADVVEHEDYNKMNARNIAMVFAPNMTKMADPLTALIHAVQVMNFLRTLILKTLRNRKEALFMAREHNLCSESPSDKDEAKSYTTSETPTLSTCEITMDGYDIDRVGIGKFLLDASQSLGTSEDSFGSFDKKNENAEQFEFVSAKISHADPEFDGTKEECKCRFVYGDVERVMGRLRFRKGVKKIRRKRVFQLGKSTKRSAELVDYEEKRENWT</sequence>
<dbReference type="SMART" id="SM00324">
    <property type="entry name" value="RhoGAP"/>
    <property type="match status" value="1"/>
</dbReference>
<dbReference type="GO" id="GO:0007165">
    <property type="term" value="P:signal transduction"/>
    <property type="evidence" value="ECO:0007669"/>
    <property type="project" value="InterPro"/>
</dbReference>
<dbReference type="PANTHER" id="PTHR23177">
    <property type="entry name" value="MKIAA1688 PROTEIN"/>
    <property type="match status" value="1"/>
</dbReference>
<feature type="domain" description="Rho-GAP" evidence="4">
    <location>
        <begin position="147"/>
        <end position="332"/>
    </location>
</feature>